<sequence>MIPLFRIVSLAAAFWVCALPLPALSAETAAPPATPAASPVGTILLGRPLFEPDRRPKGVPVAEQGGFRLAGIAGRSDHWVAIFRNNAPDAKSEIRQSGQMIQDWTIATISRTAVKLTRNSETRDLKPTFLFDHSRVPDIKPDTTPQIRLLATKHTDPHLAW</sequence>
<evidence type="ECO:0000256" key="1">
    <source>
        <dbReference type="SAM" id="SignalP"/>
    </source>
</evidence>
<organism evidence="2 3">
    <name type="scientific">Acetobacter conturbans</name>
    <dbReference type="NCBI Taxonomy" id="1737472"/>
    <lineage>
        <taxon>Bacteria</taxon>
        <taxon>Pseudomonadati</taxon>
        <taxon>Pseudomonadota</taxon>
        <taxon>Alphaproteobacteria</taxon>
        <taxon>Acetobacterales</taxon>
        <taxon>Acetobacteraceae</taxon>
        <taxon>Acetobacter</taxon>
    </lineage>
</organism>
<accession>A0ABX0JYU3</accession>
<evidence type="ECO:0000313" key="3">
    <source>
        <dbReference type="Proteomes" id="UP000631653"/>
    </source>
</evidence>
<dbReference type="Proteomes" id="UP000631653">
    <property type="component" value="Unassembled WGS sequence"/>
</dbReference>
<comment type="caution">
    <text evidence="2">The sequence shown here is derived from an EMBL/GenBank/DDBJ whole genome shotgun (WGS) entry which is preliminary data.</text>
</comment>
<reference evidence="2 3" key="1">
    <citation type="journal article" date="2020" name="Int. J. Syst. Evol. Microbiol.">
        <title>Novel acetic acid bacteria from cider fermentations: Acetobacter conturbans sp. nov. and Acetobacter fallax sp. nov.</title>
        <authorList>
            <person name="Sombolestani A.S."/>
            <person name="Cleenwerck I."/>
            <person name="Cnockaert M."/>
            <person name="Borremans W."/>
            <person name="Wieme A.D."/>
            <person name="De Vuyst L."/>
            <person name="Vandamme P."/>
        </authorList>
    </citation>
    <scope>NUCLEOTIDE SEQUENCE [LARGE SCALE GENOMIC DNA]</scope>
    <source>
        <strain evidence="2 3">LMG 1627</strain>
    </source>
</reference>
<dbReference type="EMBL" id="WOSY01000003">
    <property type="protein sequence ID" value="NHN87711.1"/>
    <property type="molecule type" value="Genomic_DNA"/>
</dbReference>
<protein>
    <submittedName>
        <fullName evidence="2">Uncharacterized protein</fullName>
    </submittedName>
</protein>
<feature type="chain" id="PRO_5046364067" evidence="1">
    <location>
        <begin position="26"/>
        <end position="161"/>
    </location>
</feature>
<feature type="signal peptide" evidence="1">
    <location>
        <begin position="1"/>
        <end position="25"/>
    </location>
</feature>
<name>A0ABX0JYU3_9PROT</name>
<proteinExistence type="predicted"/>
<keyword evidence="1" id="KW-0732">Signal</keyword>
<dbReference type="RefSeq" id="WP_173569020.1">
    <property type="nucleotide sequence ID" value="NZ_WOSY01000003.1"/>
</dbReference>
<evidence type="ECO:0000313" key="2">
    <source>
        <dbReference type="EMBL" id="NHN87711.1"/>
    </source>
</evidence>
<keyword evidence="3" id="KW-1185">Reference proteome</keyword>
<gene>
    <name evidence="2" type="ORF">GOB81_03570</name>
</gene>